<keyword evidence="3 8" id="KW-0489">Methyltransferase</keyword>
<dbReference type="SUPFAM" id="SSF53335">
    <property type="entry name" value="S-adenosyl-L-methionine-dependent methyltransferases"/>
    <property type="match status" value="1"/>
</dbReference>
<evidence type="ECO:0000256" key="1">
    <source>
        <dbReference type="ARBA" id="ARBA00006594"/>
    </source>
</evidence>
<dbReference type="InterPro" id="IPR002052">
    <property type="entry name" value="DNA_methylase_N6_adenine_CS"/>
</dbReference>
<gene>
    <name evidence="8" type="ORF">CDG60_14500</name>
</gene>
<dbReference type="InterPro" id="IPR002941">
    <property type="entry name" value="DNA_methylase_N4/N6"/>
</dbReference>
<dbReference type="EMBL" id="CP032134">
    <property type="protein sequence ID" value="AXY57668.1"/>
    <property type="molecule type" value="Genomic_DNA"/>
</dbReference>
<name>A0A3B7LZ42_9GAMM</name>
<dbReference type="Gene3D" id="3.40.50.150">
    <property type="entry name" value="Vaccinia Virus protein VP39"/>
    <property type="match status" value="1"/>
</dbReference>
<keyword evidence="4 8" id="KW-0808">Transferase</keyword>
<proteinExistence type="inferred from homology"/>
<evidence type="ECO:0000256" key="4">
    <source>
        <dbReference type="ARBA" id="ARBA00022679"/>
    </source>
</evidence>
<dbReference type="EC" id="2.1.1.72" evidence="2"/>
<reference evidence="9" key="1">
    <citation type="submission" date="2018-09" db="EMBL/GenBank/DDBJ databases">
        <title>The complete genome of Acinetobacter sp. strain WCHAc010005.</title>
        <authorList>
            <person name="Hu Y."/>
            <person name="Long H."/>
            <person name="Feng Y."/>
            <person name="Zong Z."/>
        </authorList>
    </citation>
    <scope>NUCLEOTIDE SEQUENCE [LARGE SCALE GENOMIC DNA]</scope>
    <source>
        <strain evidence="9">WCHAc010005</strain>
    </source>
</reference>
<evidence type="ECO:0000256" key="2">
    <source>
        <dbReference type="ARBA" id="ARBA00011900"/>
    </source>
</evidence>
<dbReference type="REBASE" id="274422">
    <property type="entry name" value="M.Asp10005ORF14500P"/>
</dbReference>
<dbReference type="InterPro" id="IPR002295">
    <property type="entry name" value="N4/N6-MTase_EcoPI_Mod-like"/>
</dbReference>
<dbReference type="PROSITE" id="PS00092">
    <property type="entry name" value="N6_MTASE"/>
    <property type="match status" value="1"/>
</dbReference>
<evidence type="ECO:0000256" key="5">
    <source>
        <dbReference type="ARBA" id="ARBA00022691"/>
    </source>
</evidence>
<dbReference type="InterPro" id="IPR029063">
    <property type="entry name" value="SAM-dependent_MTases_sf"/>
</dbReference>
<dbReference type="GO" id="GO:0003677">
    <property type="term" value="F:DNA binding"/>
    <property type="evidence" value="ECO:0007669"/>
    <property type="project" value="InterPro"/>
</dbReference>
<feature type="domain" description="DNA methylase N-4/N-6" evidence="7">
    <location>
        <begin position="68"/>
        <end position="369"/>
    </location>
</feature>
<dbReference type="AlphaFoldDB" id="A0A3B7LZ42"/>
<dbReference type="PIRSF" id="PIRSF015855">
    <property type="entry name" value="TypeIII_Mtase_mKpnI"/>
    <property type="match status" value="1"/>
</dbReference>
<evidence type="ECO:0000313" key="8">
    <source>
        <dbReference type="EMBL" id="AXY57668.1"/>
    </source>
</evidence>
<evidence type="ECO:0000256" key="6">
    <source>
        <dbReference type="ARBA" id="ARBA00047942"/>
    </source>
</evidence>
<dbReference type="RefSeq" id="WP_087514425.1">
    <property type="nucleotide sequence ID" value="NZ_CP032134.1"/>
</dbReference>
<protein>
    <recommendedName>
        <fullName evidence="2">site-specific DNA-methyltransferase (adenine-specific)</fullName>
        <ecNumber evidence="2">2.1.1.72</ecNumber>
    </recommendedName>
</protein>
<evidence type="ECO:0000313" key="9">
    <source>
        <dbReference type="Proteomes" id="UP000263753"/>
    </source>
</evidence>
<dbReference type="GO" id="GO:0032259">
    <property type="term" value="P:methylation"/>
    <property type="evidence" value="ECO:0007669"/>
    <property type="project" value="UniProtKB-KW"/>
</dbReference>
<keyword evidence="5" id="KW-0949">S-adenosyl-L-methionine</keyword>
<dbReference type="PRINTS" id="PR00506">
    <property type="entry name" value="D21N6MTFRASE"/>
</dbReference>
<dbReference type="Pfam" id="PF01555">
    <property type="entry name" value="N6_N4_Mtase"/>
    <property type="match status" value="1"/>
</dbReference>
<dbReference type="KEGG" id="achi:CDG60_14500"/>
<evidence type="ECO:0000256" key="3">
    <source>
        <dbReference type="ARBA" id="ARBA00022603"/>
    </source>
</evidence>
<dbReference type="GO" id="GO:0008170">
    <property type="term" value="F:N-methyltransferase activity"/>
    <property type="evidence" value="ECO:0007669"/>
    <property type="project" value="InterPro"/>
</dbReference>
<accession>A0A3B7LZ42</accession>
<comment type="similarity">
    <text evidence="1">Belongs to the N(4)/N(6)-methyltransferase family.</text>
</comment>
<organism evidence="8 9">
    <name type="scientific">Acinetobacter chinensis</name>
    <dbReference type="NCBI Taxonomy" id="2004650"/>
    <lineage>
        <taxon>Bacteria</taxon>
        <taxon>Pseudomonadati</taxon>
        <taxon>Pseudomonadota</taxon>
        <taxon>Gammaproteobacteria</taxon>
        <taxon>Moraxellales</taxon>
        <taxon>Moraxellaceae</taxon>
        <taxon>Acinetobacter</taxon>
    </lineage>
</organism>
<dbReference type="Proteomes" id="UP000263753">
    <property type="component" value="Chromosome"/>
</dbReference>
<comment type="catalytic activity">
    <reaction evidence="6">
        <text>a 2'-deoxyadenosine in DNA + S-adenosyl-L-methionine = an N(6)-methyl-2'-deoxyadenosine in DNA + S-adenosyl-L-homocysteine + H(+)</text>
        <dbReference type="Rhea" id="RHEA:15197"/>
        <dbReference type="Rhea" id="RHEA-COMP:12418"/>
        <dbReference type="Rhea" id="RHEA-COMP:12419"/>
        <dbReference type="ChEBI" id="CHEBI:15378"/>
        <dbReference type="ChEBI" id="CHEBI:57856"/>
        <dbReference type="ChEBI" id="CHEBI:59789"/>
        <dbReference type="ChEBI" id="CHEBI:90615"/>
        <dbReference type="ChEBI" id="CHEBI:90616"/>
        <dbReference type="EC" id="2.1.1.72"/>
    </reaction>
</comment>
<dbReference type="GO" id="GO:0009007">
    <property type="term" value="F:site-specific DNA-methyltransferase (adenine-specific) activity"/>
    <property type="evidence" value="ECO:0007669"/>
    <property type="project" value="UniProtKB-EC"/>
</dbReference>
<evidence type="ECO:0000259" key="7">
    <source>
        <dbReference type="Pfam" id="PF01555"/>
    </source>
</evidence>
<sequence length="564" mass="65127">MSKTKLELTWIGKDKRPRLEPRILLEDPLKSYHAQNKVSENDIFDNKLIFGDNLLALKALEREYAGKVKCIFIDPPYNTGSAFTHYDDGLEHSIWLGLMRDRLEIIRNLLSEDGSLWITIDDNEAHYLKVLLDEIFGRANFVANSIWQKVYSQRMDAKLFSVDHDHLIIYRKSEKFEPNKLHVEQNLKQFNSFDEKTGKYYRKRSLRKEGSNSRREDRPNLWYAIKSPDNTDIYPIRPSDNSEGNWRWSKDTFQKNLANGLVEFSKTSRGWEVFVKQFAEESPTRPPSTVWLNEEVGNNHEAKNEAKFFNGTDVFSTPKPERLLERIIHISSNEGDLVLDSFAGSGTTGAVAHKMGRRWIMVELGEHCHTHVIPRLQKVIDGEDKGGVTESTSWQGGGGFRYYKLAPSLMKKDQWDNWVINPEYNQEMLVEAMCKLEGYTYTPSETEYWNHGKGSETDFIYVTTQTLTDQQLQAISEEVGEGRTLLIIASAWRSKNIDRFTNLTLKKIPNSIIKACEWGHDDYSLNVQNLPISEPDIEEKPKVKKVKNTQEQVQVTGDLFGDQT</sequence>